<comment type="caution">
    <text evidence="1">The sequence shown here is derived from an EMBL/GenBank/DDBJ whole genome shotgun (WGS) entry which is preliminary data.</text>
</comment>
<dbReference type="Proteomes" id="UP000786693">
    <property type="component" value="Unassembled WGS sequence"/>
</dbReference>
<evidence type="ECO:0000313" key="2">
    <source>
        <dbReference type="Proteomes" id="UP000786693"/>
    </source>
</evidence>
<reference evidence="1 2" key="1">
    <citation type="submission" date="2021-05" db="EMBL/GenBank/DDBJ databases">
        <title>Bacteria Genome sequencing.</title>
        <authorList>
            <person name="Takabe Y."/>
            <person name="Nakajima Y."/>
            <person name="Suzuki S."/>
            <person name="Shiozaki T."/>
        </authorList>
    </citation>
    <scope>NUCLEOTIDE SEQUENCE [LARGE SCALE GENOMIC DNA]</scope>
    <source>
        <strain evidence="1 2">AI_62</strain>
    </source>
</reference>
<organism evidence="1 2">
    <name type="scientific">Jannaschia pagri</name>
    <dbReference type="NCBI Taxonomy" id="2829797"/>
    <lineage>
        <taxon>Bacteria</taxon>
        <taxon>Pseudomonadati</taxon>
        <taxon>Pseudomonadota</taxon>
        <taxon>Alphaproteobacteria</taxon>
        <taxon>Rhodobacterales</taxon>
        <taxon>Roseobacteraceae</taxon>
        <taxon>Jannaschia</taxon>
    </lineage>
</organism>
<evidence type="ECO:0000313" key="1">
    <source>
        <dbReference type="EMBL" id="GIT97068.1"/>
    </source>
</evidence>
<keyword evidence="2" id="KW-1185">Reference proteome</keyword>
<gene>
    <name evidence="1" type="ORF">JANAI62_36910</name>
</gene>
<name>A0ABQ4NRS7_9RHOB</name>
<protein>
    <submittedName>
        <fullName evidence="1">Uncharacterized protein</fullName>
    </submittedName>
</protein>
<proteinExistence type="predicted"/>
<sequence>MLGHRTFTFKAVLSNETRTSVSSLQGWPNAESEKITVKTFTTSGHTFYKKFVDADWNNELLVLNKKDKNGAREAVSFNVVT</sequence>
<accession>A0ABQ4NRS7</accession>
<dbReference type="EMBL" id="BPFH01000011">
    <property type="protein sequence ID" value="GIT97068.1"/>
    <property type="molecule type" value="Genomic_DNA"/>
</dbReference>